<protein>
    <submittedName>
        <fullName evidence="2">Alanine racemase</fullName>
    </submittedName>
</protein>
<dbReference type="Proteomes" id="UP001215231">
    <property type="component" value="Chromosome"/>
</dbReference>
<dbReference type="PANTHER" id="PTHR28004:SF2">
    <property type="entry name" value="D-SERINE DEHYDRATASE"/>
    <property type="match status" value="1"/>
</dbReference>
<name>A0ABY7VAG8_9GAMM</name>
<dbReference type="InterPro" id="IPR051466">
    <property type="entry name" value="D-amino_acid_metab_enzyme"/>
</dbReference>
<keyword evidence="3" id="KW-1185">Reference proteome</keyword>
<reference evidence="2 3" key="1">
    <citation type="journal article" date="2022" name="Mar. Drugs">
        <title>Bioassay-Guided Fractionation Leads to the Detection of Cholic Acid Generated by the Rare Thalassomonas sp.</title>
        <authorList>
            <person name="Pheiffer F."/>
            <person name="Schneider Y.K."/>
            <person name="Hansen E.H."/>
            <person name="Andersen J.H."/>
            <person name="Isaksson J."/>
            <person name="Busche T."/>
            <person name="R C."/>
            <person name="Kalinowski J."/>
            <person name="Zyl L.V."/>
            <person name="Trindade M."/>
        </authorList>
    </citation>
    <scope>NUCLEOTIDE SEQUENCE [LARGE SCALE GENOMIC DNA]</scope>
    <source>
        <strain evidence="2 3">A5K-61T</strain>
    </source>
</reference>
<dbReference type="Pfam" id="PF01168">
    <property type="entry name" value="Ala_racemase_N"/>
    <property type="match status" value="1"/>
</dbReference>
<evidence type="ECO:0000259" key="1">
    <source>
        <dbReference type="Pfam" id="PF01168"/>
    </source>
</evidence>
<organism evidence="2 3">
    <name type="scientific">Thalassomonas haliotis</name>
    <dbReference type="NCBI Taxonomy" id="485448"/>
    <lineage>
        <taxon>Bacteria</taxon>
        <taxon>Pseudomonadati</taxon>
        <taxon>Pseudomonadota</taxon>
        <taxon>Gammaproteobacteria</taxon>
        <taxon>Alteromonadales</taxon>
        <taxon>Colwelliaceae</taxon>
        <taxon>Thalassomonas</taxon>
    </lineage>
</organism>
<accession>A0ABY7VAG8</accession>
<proteinExistence type="predicted"/>
<sequence length="424" mass="47431">MNRRQFLLAGAAAGVAGALAFRPDDKGDVYTPYFDQLNKSLKRDGSYVPSMLVDLDALDENIRVLKSTLNPETDFRLVAKSLPSPQLLGYVMEKANTNKLMVFHQPFLSQIARDYPHSDLLLGKPMPVKAAQRFYQLQEASPAFDAQSQLQWLIDSESRLNQYLALAKQLSVKMRINIELDVGLHRGGVQSLGELDRLLTLIEENGEQLSFAGFMGYDAHVVKVPGVLKSQQQAFEDSQEFYRASIERLYQRLPGLKSQSLCFNGAGSPTLALHRENTVANELSAGSCLVKPSTFDVPTLAQFQPAAYIATPVLKKMAGTRLPSAEFARDLFSMWDKNMQQTFFIYGGNWQANYESPQGLQDNRLYGQSTNQQIVNGSDKVNLFVDDHVFLRPAQSEAVFLQFGQLKTLRSGHLVDNWPILQQA</sequence>
<evidence type="ECO:0000313" key="2">
    <source>
        <dbReference type="EMBL" id="WDE09882.1"/>
    </source>
</evidence>
<dbReference type="PANTHER" id="PTHR28004">
    <property type="entry name" value="ZGC:162816-RELATED"/>
    <property type="match status" value="1"/>
</dbReference>
<gene>
    <name evidence="2" type="ORF">H3N35_16335</name>
</gene>
<dbReference type="EMBL" id="CP059693">
    <property type="protein sequence ID" value="WDE09882.1"/>
    <property type="molecule type" value="Genomic_DNA"/>
</dbReference>
<feature type="domain" description="Alanine racemase N-terminal" evidence="1">
    <location>
        <begin position="53"/>
        <end position="290"/>
    </location>
</feature>
<dbReference type="InterPro" id="IPR001608">
    <property type="entry name" value="Ala_racemase_N"/>
</dbReference>
<dbReference type="Gene3D" id="3.20.20.10">
    <property type="entry name" value="Alanine racemase"/>
    <property type="match status" value="1"/>
</dbReference>
<dbReference type="InterPro" id="IPR029066">
    <property type="entry name" value="PLP-binding_barrel"/>
</dbReference>
<dbReference type="RefSeq" id="WP_274049882.1">
    <property type="nucleotide sequence ID" value="NZ_CP059693.1"/>
</dbReference>
<evidence type="ECO:0000313" key="3">
    <source>
        <dbReference type="Proteomes" id="UP001215231"/>
    </source>
</evidence>
<dbReference type="SUPFAM" id="SSF51419">
    <property type="entry name" value="PLP-binding barrel"/>
    <property type="match status" value="1"/>
</dbReference>